<protein>
    <submittedName>
        <fullName evidence="2">Uncharacterized protein</fullName>
    </submittedName>
</protein>
<dbReference type="AlphaFoldDB" id="A0A640V0U7"/>
<comment type="caution">
    <text evidence="2">The sequence shown here is derived from an EMBL/GenBank/DDBJ whole genome shotgun (WGS) entry which is preliminary data.</text>
</comment>
<gene>
    <name evidence="2" type="ORF">Stube_64720</name>
</gene>
<dbReference type="RefSeq" id="WP_269777417.1">
    <property type="nucleotide sequence ID" value="NZ_CP114205.1"/>
</dbReference>
<feature type="compositionally biased region" description="Polar residues" evidence="1">
    <location>
        <begin position="48"/>
        <end position="60"/>
    </location>
</feature>
<dbReference type="GeneID" id="96287528"/>
<dbReference type="EMBL" id="BLIR01000003">
    <property type="protein sequence ID" value="GFE41799.1"/>
    <property type="molecule type" value="Genomic_DNA"/>
</dbReference>
<sequence length="93" mass="9433">MANGEQGADGRALSHAAGLSAAGPGCAPHIPVVYSSPKVYSSVDDQGRQSTSPVPQQSTRGAGMPLTVIAKAIAPTATARGPRRPTDHWEAVS</sequence>
<evidence type="ECO:0000313" key="3">
    <source>
        <dbReference type="Proteomes" id="UP000431826"/>
    </source>
</evidence>
<proteinExistence type="predicted"/>
<accession>A0A640V0U7</accession>
<evidence type="ECO:0000256" key="1">
    <source>
        <dbReference type="SAM" id="MobiDB-lite"/>
    </source>
</evidence>
<evidence type="ECO:0000313" key="2">
    <source>
        <dbReference type="EMBL" id="GFE41799.1"/>
    </source>
</evidence>
<dbReference type="Proteomes" id="UP000431826">
    <property type="component" value="Unassembled WGS sequence"/>
</dbReference>
<name>A0A640V0U7_9ACTN</name>
<feature type="region of interest" description="Disordered" evidence="1">
    <location>
        <begin position="1"/>
        <end position="21"/>
    </location>
</feature>
<feature type="region of interest" description="Disordered" evidence="1">
    <location>
        <begin position="41"/>
        <end position="66"/>
    </location>
</feature>
<organism evidence="2 3">
    <name type="scientific">Streptomyces tubercidicus</name>
    <dbReference type="NCBI Taxonomy" id="47759"/>
    <lineage>
        <taxon>Bacteria</taxon>
        <taxon>Bacillati</taxon>
        <taxon>Actinomycetota</taxon>
        <taxon>Actinomycetes</taxon>
        <taxon>Kitasatosporales</taxon>
        <taxon>Streptomycetaceae</taxon>
        <taxon>Streptomyces</taxon>
    </lineage>
</organism>
<reference evidence="2 3" key="1">
    <citation type="submission" date="2019-12" db="EMBL/GenBank/DDBJ databases">
        <title>Whole genome shotgun sequence of Streptomyces tubercidicus NBRC 13090.</title>
        <authorList>
            <person name="Ichikawa N."/>
            <person name="Kimura A."/>
            <person name="Kitahashi Y."/>
            <person name="Komaki H."/>
            <person name="Tamura T."/>
        </authorList>
    </citation>
    <scope>NUCLEOTIDE SEQUENCE [LARGE SCALE GENOMIC DNA]</scope>
    <source>
        <strain evidence="2 3">NBRC 13090</strain>
    </source>
</reference>
<keyword evidence="3" id="KW-1185">Reference proteome</keyword>